<name>A0A0E9XC85_ANGAN</name>
<feature type="compositionally biased region" description="Polar residues" evidence="1">
    <location>
        <begin position="13"/>
        <end position="22"/>
    </location>
</feature>
<accession>A0A0E9XC85</accession>
<reference evidence="2" key="2">
    <citation type="journal article" date="2015" name="Fish Shellfish Immunol.">
        <title>Early steps in the European eel (Anguilla anguilla)-Vibrio vulnificus interaction in the gills: Role of the RtxA13 toxin.</title>
        <authorList>
            <person name="Callol A."/>
            <person name="Pajuelo D."/>
            <person name="Ebbesson L."/>
            <person name="Teles M."/>
            <person name="MacKenzie S."/>
            <person name="Amaro C."/>
        </authorList>
    </citation>
    <scope>NUCLEOTIDE SEQUENCE</scope>
</reference>
<sequence length="69" mass="7995">MVQPMKRGHTARNIRSSAAHQSQCFHETDSGLLVPFSICPKRQKKKFKSHYQIFTVWIMKGEGLMNHIP</sequence>
<organism evidence="2">
    <name type="scientific">Anguilla anguilla</name>
    <name type="common">European freshwater eel</name>
    <name type="synonym">Muraena anguilla</name>
    <dbReference type="NCBI Taxonomy" id="7936"/>
    <lineage>
        <taxon>Eukaryota</taxon>
        <taxon>Metazoa</taxon>
        <taxon>Chordata</taxon>
        <taxon>Craniata</taxon>
        <taxon>Vertebrata</taxon>
        <taxon>Euteleostomi</taxon>
        <taxon>Actinopterygii</taxon>
        <taxon>Neopterygii</taxon>
        <taxon>Teleostei</taxon>
        <taxon>Anguilliformes</taxon>
        <taxon>Anguillidae</taxon>
        <taxon>Anguilla</taxon>
    </lineage>
</organism>
<proteinExistence type="predicted"/>
<evidence type="ECO:0000313" key="2">
    <source>
        <dbReference type="EMBL" id="JAI00240.1"/>
    </source>
</evidence>
<dbReference type="AlphaFoldDB" id="A0A0E9XC85"/>
<evidence type="ECO:0000256" key="1">
    <source>
        <dbReference type="SAM" id="MobiDB-lite"/>
    </source>
</evidence>
<dbReference type="EMBL" id="GBXM01008338">
    <property type="protein sequence ID" value="JAI00240.1"/>
    <property type="molecule type" value="Transcribed_RNA"/>
</dbReference>
<feature type="region of interest" description="Disordered" evidence="1">
    <location>
        <begin position="1"/>
        <end position="22"/>
    </location>
</feature>
<feature type="compositionally biased region" description="Basic residues" evidence="1">
    <location>
        <begin position="1"/>
        <end position="12"/>
    </location>
</feature>
<reference evidence="2" key="1">
    <citation type="submission" date="2014-11" db="EMBL/GenBank/DDBJ databases">
        <authorList>
            <person name="Amaro Gonzalez C."/>
        </authorList>
    </citation>
    <scope>NUCLEOTIDE SEQUENCE</scope>
</reference>
<protein>
    <submittedName>
        <fullName evidence="2">Uncharacterized protein</fullName>
    </submittedName>
</protein>